<feature type="transmembrane region" description="Helical" evidence="1">
    <location>
        <begin position="32"/>
        <end position="50"/>
    </location>
</feature>
<comment type="caution">
    <text evidence="2">The sequence shown here is derived from an EMBL/GenBank/DDBJ whole genome shotgun (WGS) entry which is preliminary data.</text>
</comment>
<dbReference type="Proteomes" id="UP000037854">
    <property type="component" value="Unassembled WGS sequence"/>
</dbReference>
<proteinExistence type="predicted"/>
<evidence type="ECO:0000313" key="3">
    <source>
        <dbReference type="Proteomes" id="UP000037854"/>
    </source>
</evidence>
<keyword evidence="1" id="KW-0812">Transmembrane</keyword>
<dbReference type="EMBL" id="LGTK01000088">
    <property type="protein sequence ID" value="KPH71196.1"/>
    <property type="molecule type" value="Genomic_DNA"/>
</dbReference>
<feature type="transmembrane region" description="Helical" evidence="1">
    <location>
        <begin position="96"/>
        <end position="115"/>
    </location>
</feature>
<gene>
    <name evidence="2" type="ORF">AFL42_16065</name>
</gene>
<feature type="transmembrane region" description="Helical" evidence="1">
    <location>
        <begin position="7"/>
        <end position="26"/>
    </location>
</feature>
<dbReference type="RefSeq" id="WP_047183993.1">
    <property type="nucleotide sequence ID" value="NZ_JAHHXM010000010.1"/>
</dbReference>
<organism evidence="2 3">
    <name type="scientific">Oceanobacillus caeni</name>
    <dbReference type="NCBI Taxonomy" id="405946"/>
    <lineage>
        <taxon>Bacteria</taxon>
        <taxon>Bacillati</taxon>
        <taxon>Bacillota</taxon>
        <taxon>Bacilli</taxon>
        <taxon>Bacillales</taxon>
        <taxon>Bacillaceae</taxon>
        <taxon>Oceanobacillus</taxon>
    </lineage>
</organism>
<keyword evidence="3" id="KW-1185">Reference proteome</keyword>
<protein>
    <submittedName>
        <fullName evidence="2">Uncharacterized protein</fullName>
    </submittedName>
</protein>
<evidence type="ECO:0000313" key="2">
    <source>
        <dbReference type="EMBL" id="KPH71196.1"/>
    </source>
</evidence>
<feature type="transmembrane region" description="Helical" evidence="1">
    <location>
        <begin position="71"/>
        <end position="90"/>
    </location>
</feature>
<accession>A0ABR5MFQ4</accession>
<keyword evidence="1" id="KW-1133">Transmembrane helix</keyword>
<sequence length="165" mass="19757">MSSKLRYILFNMLLIVIPWLSVIFIGKRSFKRYSISGLIIVIFETINHIIGNKKKWWIFYNKKGSFLTNELPFSIGPYMPASMWILKYTYSNFKKFVIVNIISHGLFAFIFMGILKKIRIVKLHRLNKLQFFCYLHYKAYLLYGLQYLKENFKNPLYETKGKLKV</sequence>
<name>A0ABR5MFQ4_9BACI</name>
<evidence type="ECO:0000256" key="1">
    <source>
        <dbReference type="SAM" id="Phobius"/>
    </source>
</evidence>
<reference evidence="2 3" key="1">
    <citation type="submission" date="2015-07" db="EMBL/GenBank/DDBJ databases">
        <title>High-quality draft genome sequence of Oceanobacillus caeni HM6, a bacillus isolated from a human feces.</title>
        <authorList>
            <person name="Kumar J."/>
            <person name="Verma M.K."/>
            <person name="Pandey R."/>
            <person name="Bhambi M."/>
            <person name="Chauhan N."/>
        </authorList>
    </citation>
    <scope>NUCLEOTIDE SEQUENCE [LARGE SCALE GENOMIC DNA]</scope>
    <source>
        <strain evidence="2 3">HM6</strain>
    </source>
</reference>
<keyword evidence="1" id="KW-0472">Membrane</keyword>